<feature type="binding site" evidence="8">
    <location>
        <begin position="145"/>
        <end position="148"/>
    </location>
    <ligand>
        <name>carbamoyl phosphate</name>
        <dbReference type="ChEBI" id="CHEBI:58228"/>
    </ligand>
</feature>
<dbReference type="NCBIfam" id="NF001986">
    <property type="entry name" value="PRK00779.1"/>
    <property type="match status" value="1"/>
</dbReference>
<comment type="pathway">
    <text evidence="2">Amino-acid biosynthesis; L-arginine biosynthesis; L-arginine from L-ornithine and carbamoyl phosphate: step 1/3.</text>
</comment>
<feature type="binding site" evidence="8">
    <location>
        <begin position="280"/>
        <end position="281"/>
    </location>
    <ligand>
        <name>carbamoyl phosphate</name>
        <dbReference type="ChEBI" id="CHEBI:58228"/>
    </ligand>
</feature>
<dbReference type="Pfam" id="PF02729">
    <property type="entry name" value="OTCace_N"/>
    <property type="match status" value="1"/>
</dbReference>
<comment type="function">
    <text evidence="1">Reversibly catalyzes the transfer of the carbamoyl group from carbamoyl phosphate (CP) to the N(epsilon) atom of ornithine (ORN) to produce L-citrulline.</text>
</comment>
<evidence type="ECO:0000256" key="7">
    <source>
        <dbReference type="ARBA" id="ARBA00048772"/>
    </source>
</evidence>
<comment type="similarity">
    <text evidence="3 8">Belongs to the aspartate/ornithine carbamoyltransferase superfamily. OTCase family.</text>
</comment>
<evidence type="ECO:0000256" key="1">
    <source>
        <dbReference type="ARBA" id="ARBA00003822"/>
    </source>
</evidence>
<dbReference type="PRINTS" id="PR00100">
    <property type="entry name" value="AOTCASE"/>
</dbReference>
<dbReference type="GO" id="GO:0016597">
    <property type="term" value="F:amino acid binding"/>
    <property type="evidence" value="ECO:0007669"/>
    <property type="project" value="InterPro"/>
</dbReference>
<evidence type="ECO:0000256" key="2">
    <source>
        <dbReference type="ARBA" id="ARBA00004975"/>
    </source>
</evidence>
<feature type="domain" description="Aspartate/ornithine carbamoyltransferase Asp/Orn-binding" evidence="9">
    <location>
        <begin position="164"/>
        <end position="319"/>
    </location>
</feature>
<dbReference type="PROSITE" id="PS00097">
    <property type="entry name" value="CARBAMOYLTRANSFERASE"/>
    <property type="match status" value="1"/>
</dbReference>
<dbReference type="EC" id="2.1.3.3" evidence="4 8"/>
<feature type="binding site" evidence="8">
    <location>
        <position position="94"/>
    </location>
    <ligand>
        <name>carbamoyl phosphate</name>
        <dbReference type="ChEBI" id="CHEBI:58228"/>
    </ligand>
</feature>
<dbReference type="InterPro" id="IPR006131">
    <property type="entry name" value="Asp_carbamoyltransf_Asp/Orn-bd"/>
</dbReference>
<reference evidence="11 12" key="1">
    <citation type="submission" date="2016-10" db="EMBL/GenBank/DDBJ databases">
        <authorList>
            <person name="de Groot N.N."/>
        </authorList>
    </citation>
    <scope>NUCLEOTIDE SEQUENCE [LARGE SCALE GENOMIC DNA]</scope>
    <source>
        <strain evidence="11 12">DSM 45610</strain>
    </source>
</reference>
<dbReference type="InterPro" id="IPR036901">
    <property type="entry name" value="Asp/Orn_carbamoylTrfase_sf"/>
</dbReference>
<feature type="binding site" evidence="8">
    <location>
        <position position="118"/>
    </location>
    <ligand>
        <name>carbamoyl phosphate</name>
        <dbReference type="ChEBI" id="CHEBI:58228"/>
    </ligand>
</feature>
<comment type="subcellular location">
    <subcellularLocation>
        <location evidence="8">Cytoplasm</location>
    </subcellularLocation>
</comment>
<feature type="domain" description="Aspartate/ornithine carbamoyltransferase carbamoyl-P binding" evidence="10">
    <location>
        <begin position="19"/>
        <end position="158"/>
    </location>
</feature>
<dbReference type="FunFam" id="3.40.50.1370:FF:000008">
    <property type="entry name" value="Ornithine carbamoyltransferase"/>
    <property type="match status" value="1"/>
</dbReference>
<keyword evidence="12" id="KW-1185">Reference proteome</keyword>
<dbReference type="EMBL" id="FNNQ01000003">
    <property type="protein sequence ID" value="SDW44435.1"/>
    <property type="molecule type" value="Genomic_DNA"/>
</dbReference>
<dbReference type="AlphaFoldDB" id="A0A1H2TL71"/>
<dbReference type="HAMAP" id="MF_01109">
    <property type="entry name" value="OTCase"/>
    <property type="match status" value="1"/>
</dbReference>
<feature type="binding site" evidence="8">
    <location>
        <begin position="67"/>
        <end position="70"/>
    </location>
    <ligand>
        <name>carbamoyl phosphate</name>
        <dbReference type="ChEBI" id="CHEBI:58228"/>
    </ligand>
</feature>
<dbReference type="STRING" id="1048340.SAMN05444487_103166"/>
<evidence type="ECO:0000256" key="8">
    <source>
        <dbReference type="HAMAP-Rule" id="MF_01109"/>
    </source>
</evidence>
<feature type="binding site" evidence="8">
    <location>
        <position position="308"/>
    </location>
    <ligand>
        <name>carbamoyl phosphate</name>
        <dbReference type="ChEBI" id="CHEBI:58228"/>
    </ligand>
</feature>
<gene>
    <name evidence="11" type="ORF">SAMN05444487_103166</name>
</gene>
<name>A0A1H2TL71_9BACL</name>
<dbReference type="NCBIfam" id="TIGR00658">
    <property type="entry name" value="orni_carb_tr"/>
    <property type="match status" value="1"/>
</dbReference>
<dbReference type="SUPFAM" id="SSF53671">
    <property type="entry name" value="Aspartate/ornithine carbamoyltransferase"/>
    <property type="match status" value="1"/>
</dbReference>
<dbReference type="PRINTS" id="PR00102">
    <property type="entry name" value="OTCASE"/>
</dbReference>
<evidence type="ECO:0000313" key="12">
    <source>
        <dbReference type="Proteomes" id="UP000198534"/>
    </source>
</evidence>
<evidence type="ECO:0000256" key="6">
    <source>
        <dbReference type="ARBA" id="ARBA00022679"/>
    </source>
</evidence>
<keyword evidence="8" id="KW-0963">Cytoplasm</keyword>
<feature type="binding site" evidence="8">
    <location>
        <position position="176"/>
    </location>
    <ligand>
        <name>L-ornithine</name>
        <dbReference type="ChEBI" id="CHEBI:46911"/>
    </ligand>
</feature>
<feature type="binding site" evidence="8">
    <location>
        <begin position="244"/>
        <end position="245"/>
    </location>
    <ligand>
        <name>L-ornithine</name>
        <dbReference type="ChEBI" id="CHEBI:46911"/>
    </ligand>
</feature>
<dbReference type="Pfam" id="PF00185">
    <property type="entry name" value="OTCace"/>
    <property type="match status" value="1"/>
</dbReference>
<dbReference type="GO" id="GO:0042450">
    <property type="term" value="P:L-arginine biosynthetic process via ornithine"/>
    <property type="evidence" value="ECO:0007669"/>
    <property type="project" value="UniProtKB-UniRule"/>
</dbReference>
<dbReference type="InterPro" id="IPR024904">
    <property type="entry name" value="OTCase_ArgI"/>
</dbReference>
<sequence>MSSISHAWMAEPVSLAGQDCLKLSDYTVESIEALLALALEGKEKQKRGEAWRPLLGKTLAMIFEKPSTRTRVSFEAGMAQLGGHPLALDRDNLQLGRGESIADTAKVFSGFVDGILIRTHRHTDVEELAGHATIPVINGLTDLHHPCQALADLLTLKEIKGNLKGRKLVYVGDGNNVFHSLAEAAALTGLHIVAVTPPGYEPDGSIVAEAKKIAKQTGATITCTHDPLEAVADADAIYTDVWASMGQEEEKEKRKEVFAGYQVNEDLLKHAKDDVTFLHCLPAYRGLEVTADVIDGPRSAVFQQAENRLHAQKALLAMLLGDQ</sequence>
<feature type="binding site" evidence="8">
    <location>
        <position position="240"/>
    </location>
    <ligand>
        <name>L-ornithine</name>
        <dbReference type="ChEBI" id="CHEBI:46911"/>
    </ligand>
</feature>
<dbReference type="Proteomes" id="UP000198534">
    <property type="component" value="Unassembled WGS sequence"/>
</dbReference>
<dbReference type="GO" id="GO:0019240">
    <property type="term" value="P:citrulline biosynthetic process"/>
    <property type="evidence" value="ECO:0007669"/>
    <property type="project" value="TreeGrafter"/>
</dbReference>
<evidence type="ECO:0000259" key="9">
    <source>
        <dbReference type="Pfam" id="PF00185"/>
    </source>
</evidence>
<protein>
    <recommendedName>
        <fullName evidence="5 8">Ornithine carbamoyltransferase</fullName>
        <shortName evidence="8">OTCase</shortName>
        <ecNumber evidence="4 8">2.1.3.3</ecNumber>
    </recommendedName>
</protein>
<evidence type="ECO:0000313" key="11">
    <source>
        <dbReference type="EMBL" id="SDW44435.1"/>
    </source>
</evidence>
<dbReference type="InterPro" id="IPR002292">
    <property type="entry name" value="Orn/put_carbamltrans"/>
</dbReference>
<keyword evidence="6 8" id="KW-0808">Transferase</keyword>
<organism evidence="11 12">
    <name type="scientific">Marininema mesophilum</name>
    <dbReference type="NCBI Taxonomy" id="1048340"/>
    <lineage>
        <taxon>Bacteria</taxon>
        <taxon>Bacillati</taxon>
        <taxon>Bacillota</taxon>
        <taxon>Bacilli</taxon>
        <taxon>Bacillales</taxon>
        <taxon>Thermoactinomycetaceae</taxon>
        <taxon>Marininema</taxon>
    </lineage>
</organism>
<accession>A0A1H2TL71</accession>
<proteinExistence type="inferred from homology"/>
<dbReference type="PANTHER" id="PTHR45753:SF3">
    <property type="entry name" value="ORNITHINE TRANSCARBAMYLASE, MITOCHONDRIAL"/>
    <property type="match status" value="1"/>
</dbReference>
<dbReference type="InterPro" id="IPR006132">
    <property type="entry name" value="Asp/Orn_carbamoyltranf_P-bd"/>
</dbReference>
<dbReference type="InterPro" id="IPR006130">
    <property type="entry name" value="Asp/Orn_carbamoylTrfase"/>
</dbReference>
<dbReference type="Gene3D" id="3.40.50.1370">
    <property type="entry name" value="Aspartate/ornithine carbamoyltransferase"/>
    <property type="match status" value="2"/>
</dbReference>
<comment type="catalytic activity">
    <reaction evidence="7 8">
        <text>carbamoyl phosphate + L-ornithine = L-citrulline + phosphate + H(+)</text>
        <dbReference type="Rhea" id="RHEA:19513"/>
        <dbReference type="ChEBI" id="CHEBI:15378"/>
        <dbReference type="ChEBI" id="CHEBI:43474"/>
        <dbReference type="ChEBI" id="CHEBI:46911"/>
        <dbReference type="ChEBI" id="CHEBI:57743"/>
        <dbReference type="ChEBI" id="CHEBI:58228"/>
        <dbReference type="EC" id="2.1.3.3"/>
    </reaction>
</comment>
<dbReference type="GO" id="GO:0005737">
    <property type="term" value="C:cytoplasm"/>
    <property type="evidence" value="ECO:0007669"/>
    <property type="project" value="UniProtKB-SubCell"/>
</dbReference>
<evidence type="ECO:0000256" key="5">
    <source>
        <dbReference type="ARBA" id="ARBA00016634"/>
    </source>
</evidence>
<dbReference type="GO" id="GO:0004585">
    <property type="term" value="F:ornithine carbamoyltransferase activity"/>
    <property type="evidence" value="ECO:0007669"/>
    <property type="project" value="UniProtKB-UniRule"/>
</dbReference>
<evidence type="ECO:0000259" key="10">
    <source>
        <dbReference type="Pfam" id="PF02729"/>
    </source>
</evidence>
<evidence type="ECO:0000256" key="4">
    <source>
        <dbReference type="ARBA" id="ARBA00013007"/>
    </source>
</evidence>
<dbReference type="PANTHER" id="PTHR45753">
    <property type="entry name" value="ORNITHINE CARBAMOYLTRANSFERASE, MITOCHONDRIAL"/>
    <property type="match status" value="1"/>
</dbReference>
<evidence type="ECO:0000256" key="3">
    <source>
        <dbReference type="ARBA" id="ARBA00007805"/>
    </source>
</evidence>